<dbReference type="InterPro" id="IPR036894">
    <property type="entry name" value="YbaB-like_sf"/>
</dbReference>
<dbReference type="NCBIfam" id="TIGR00103">
    <property type="entry name" value="DNA_YbaB_EbfC"/>
    <property type="match status" value="1"/>
</dbReference>
<comment type="caution">
    <text evidence="3">The sequence shown here is derived from an EMBL/GenBank/DDBJ whole genome shotgun (WGS) entry which is preliminary data.</text>
</comment>
<evidence type="ECO:0000313" key="3">
    <source>
        <dbReference type="EMBL" id="PIS06010.1"/>
    </source>
</evidence>
<comment type="function">
    <text evidence="2">Binds to DNA and alters its conformation. May be involved in regulation of gene expression, nucleoid organization and DNA protection.</text>
</comment>
<comment type="similarity">
    <text evidence="2">Belongs to the YbaB/EbfC family.</text>
</comment>
<dbReference type="Pfam" id="PF02575">
    <property type="entry name" value="YbaB_DNA_bd"/>
    <property type="match status" value="1"/>
</dbReference>
<keyword evidence="1 2" id="KW-0238">DNA-binding</keyword>
<dbReference type="PANTHER" id="PTHR33449">
    <property type="entry name" value="NUCLEOID-ASSOCIATED PROTEIN YBAB"/>
    <property type="match status" value="1"/>
</dbReference>
<evidence type="ECO:0000256" key="1">
    <source>
        <dbReference type="ARBA" id="ARBA00023125"/>
    </source>
</evidence>
<evidence type="ECO:0000313" key="4">
    <source>
        <dbReference type="Proteomes" id="UP000229056"/>
    </source>
</evidence>
<proteinExistence type="inferred from homology"/>
<dbReference type="AlphaFoldDB" id="A0A2H0W5T8"/>
<dbReference type="SUPFAM" id="SSF82607">
    <property type="entry name" value="YbaB-like"/>
    <property type="match status" value="1"/>
</dbReference>
<dbReference type="HAMAP" id="MF_00274">
    <property type="entry name" value="DNA_YbaB_EbfC"/>
    <property type="match status" value="1"/>
</dbReference>
<accession>A0A2H0W5T8</accession>
<sequence length="94" mass="10344">MFNKLKQIQDLKSQANQIKKALSDESVEGSGAWGKVKITMDGNQEVKKVEIADEFLSDKTKLESAILEATNDAIKKVQKVMAQKMSQMGGFPGL</sequence>
<dbReference type="InterPro" id="IPR004401">
    <property type="entry name" value="YbaB/EbfC"/>
</dbReference>
<dbReference type="PIRSF" id="PIRSF004555">
    <property type="entry name" value="UCP004555"/>
    <property type="match status" value="1"/>
</dbReference>
<name>A0A2H0W5T8_9BACT</name>
<reference evidence="4" key="1">
    <citation type="submission" date="2017-09" db="EMBL/GenBank/DDBJ databases">
        <title>Depth-based differentiation of microbial function through sediment-hosted aquifers and enrichment of novel symbionts in the deep terrestrial subsurface.</title>
        <authorList>
            <person name="Probst A.J."/>
            <person name="Ladd B."/>
            <person name="Jarett J.K."/>
            <person name="Geller-Mcgrath D.E."/>
            <person name="Sieber C.M.K."/>
            <person name="Emerson J.B."/>
            <person name="Anantharaman K."/>
            <person name="Thomas B.C."/>
            <person name="Malmstrom R."/>
            <person name="Stieglmeier M."/>
            <person name="Klingl A."/>
            <person name="Woyke T."/>
            <person name="Ryan C.M."/>
            <person name="Banfield J.F."/>
        </authorList>
    </citation>
    <scope>NUCLEOTIDE SEQUENCE [LARGE SCALE GENOMIC DNA]</scope>
</reference>
<dbReference type="EMBL" id="PEZY01000012">
    <property type="protein sequence ID" value="PIS06010.1"/>
    <property type="molecule type" value="Genomic_DNA"/>
</dbReference>
<dbReference type="GO" id="GO:0003677">
    <property type="term" value="F:DNA binding"/>
    <property type="evidence" value="ECO:0007669"/>
    <property type="project" value="UniProtKB-UniRule"/>
</dbReference>
<dbReference type="PANTHER" id="PTHR33449:SF1">
    <property type="entry name" value="NUCLEOID-ASSOCIATED PROTEIN YBAB"/>
    <property type="match status" value="1"/>
</dbReference>
<organism evidence="3 4">
    <name type="scientific">Candidatus Buchananbacteria bacterium CG10_big_fil_rev_8_21_14_0_10_33_19</name>
    <dbReference type="NCBI Taxonomy" id="1974525"/>
    <lineage>
        <taxon>Bacteria</taxon>
        <taxon>Candidatus Buchananiibacteriota</taxon>
    </lineage>
</organism>
<gene>
    <name evidence="3" type="ORF">COT80_04570</name>
</gene>
<dbReference type="GO" id="GO:0005737">
    <property type="term" value="C:cytoplasm"/>
    <property type="evidence" value="ECO:0007669"/>
    <property type="project" value="UniProtKB-UniRule"/>
</dbReference>
<dbReference type="Gene3D" id="3.30.1310.10">
    <property type="entry name" value="Nucleoid-associated protein YbaB-like domain"/>
    <property type="match status" value="1"/>
</dbReference>
<keyword evidence="2" id="KW-0963">Cytoplasm</keyword>
<protein>
    <recommendedName>
        <fullName evidence="2">Nucleoid-associated protein COT80_04570</fullName>
    </recommendedName>
</protein>
<evidence type="ECO:0000256" key="2">
    <source>
        <dbReference type="HAMAP-Rule" id="MF_00274"/>
    </source>
</evidence>
<comment type="subcellular location">
    <subcellularLocation>
        <location evidence="2">Cytoplasm</location>
        <location evidence="2">Nucleoid</location>
    </subcellularLocation>
</comment>
<dbReference type="Proteomes" id="UP000229056">
    <property type="component" value="Unassembled WGS sequence"/>
</dbReference>
<comment type="subunit">
    <text evidence="2">Homodimer.</text>
</comment>
<dbReference type="GO" id="GO:0043590">
    <property type="term" value="C:bacterial nucleoid"/>
    <property type="evidence" value="ECO:0007669"/>
    <property type="project" value="UniProtKB-UniRule"/>
</dbReference>